<sequence>MDRLLDEVQREDDYVKVKVDIINQKFESSPLLPVSCYGEVTDLGDAHGKYVQWPRFAIKLLNTETTPQNQD</sequence>
<dbReference type="EMBL" id="MNCJ02000317">
    <property type="protein sequence ID" value="KAF5819398.1"/>
    <property type="molecule type" value="Genomic_DNA"/>
</dbReference>
<dbReference type="InterPro" id="IPR058352">
    <property type="entry name" value="DUF8039"/>
</dbReference>
<dbReference type="Gramene" id="mRNA:HanXRQr2_Chr02g0077141">
    <property type="protein sequence ID" value="mRNA:HanXRQr2_Chr02g0077141"/>
    <property type="gene ID" value="HanXRQr2_Chr02g0077141"/>
</dbReference>
<comment type="caution">
    <text evidence="2">The sequence shown here is derived from an EMBL/GenBank/DDBJ whole genome shotgun (WGS) entry which is preliminary data.</text>
</comment>
<name>A0A9K3P208_HELAN</name>
<dbReference type="AlphaFoldDB" id="A0A9K3P208"/>
<gene>
    <name evidence="2" type="ORF">HanXRQr2_Chr02g0077141</name>
</gene>
<reference evidence="2" key="2">
    <citation type="submission" date="2020-06" db="EMBL/GenBank/DDBJ databases">
        <title>Helianthus annuus Genome sequencing and assembly Release 2.</title>
        <authorList>
            <person name="Gouzy J."/>
            <person name="Langlade N."/>
            <person name="Munos S."/>
        </authorList>
    </citation>
    <scope>NUCLEOTIDE SEQUENCE</scope>
    <source>
        <tissue evidence="2">Leaves</tissue>
    </source>
</reference>
<evidence type="ECO:0000313" key="3">
    <source>
        <dbReference type="Proteomes" id="UP000215914"/>
    </source>
</evidence>
<proteinExistence type="predicted"/>
<reference evidence="2" key="1">
    <citation type="journal article" date="2017" name="Nature">
        <title>The sunflower genome provides insights into oil metabolism, flowering and Asterid evolution.</title>
        <authorList>
            <person name="Badouin H."/>
            <person name="Gouzy J."/>
            <person name="Grassa C.J."/>
            <person name="Murat F."/>
            <person name="Staton S.E."/>
            <person name="Cottret L."/>
            <person name="Lelandais-Briere C."/>
            <person name="Owens G.L."/>
            <person name="Carrere S."/>
            <person name="Mayjonade B."/>
            <person name="Legrand L."/>
            <person name="Gill N."/>
            <person name="Kane N.C."/>
            <person name="Bowers J.E."/>
            <person name="Hubner S."/>
            <person name="Bellec A."/>
            <person name="Berard A."/>
            <person name="Berges H."/>
            <person name="Blanchet N."/>
            <person name="Boniface M.C."/>
            <person name="Brunel D."/>
            <person name="Catrice O."/>
            <person name="Chaidir N."/>
            <person name="Claudel C."/>
            <person name="Donnadieu C."/>
            <person name="Faraut T."/>
            <person name="Fievet G."/>
            <person name="Helmstetter N."/>
            <person name="King M."/>
            <person name="Knapp S.J."/>
            <person name="Lai Z."/>
            <person name="Le Paslier M.C."/>
            <person name="Lippi Y."/>
            <person name="Lorenzon L."/>
            <person name="Mandel J.R."/>
            <person name="Marage G."/>
            <person name="Marchand G."/>
            <person name="Marquand E."/>
            <person name="Bret-Mestries E."/>
            <person name="Morien E."/>
            <person name="Nambeesan S."/>
            <person name="Nguyen T."/>
            <person name="Pegot-Espagnet P."/>
            <person name="Pouilly N."/>
            <person name="Raftis F."/>
            <person name="Sallet E."/>
            <person name="Schiex T."/>
            <person name="Thomas J."/>
            <person name="Vandecasteele C."/>
            <person name="Vares D."/>
            <person name="Vear F."/>
            <person name="Vautrin S."/>
            <person name="Crespi M."/>
            <person name="Mangin B."/>
            <person name="Burke J.M."/>
            <person name="Salse J."/>
            <person name="Munos S."/>
            <person name="Vincourt P."/>
            <person name="Rieseberg L.H."/>
            <person name="Langlade N.B."/>
        </authorList>
    </citation>
    <scope>NUCLEOTIDE SEQUENCE</scope>
    <source>
        <tissue evidence="2">Leaves</tissue>
    </source>
</reference>
<protein>
    <recommendedName>
        <fullName evidence="1">DUF8039 domain-containing protein</fullName>
    </recommendedName>
</protein>
<dbReference type="Proteomes" id="UP000215914">
    <property type="component" value="Unassembled WGS sequence"/>
</dbReference>
<evidence type="ECO:0000259" key="1">
    <source>
        <dbReference type="Pfam" id="PF26133"/>
    </source>
</evidence>
<accession>A0A9K3P208</accession>
<evidence type="ECO:0000313" key="2">
    <source>
        <dbReference type="EMBL" id="KAF5819398.1"/>
    </source>
</evidence>
<dbReference type="Pfam" id="PF26133">
    <property type="entry name" value="DUF8039"/>
    <property type="match status" value="1"/>
</dbReference>
<keyword evidence="3" id="KW-1185">Reference proteome</keyword>
<feature type="domain" description="DUF8039" evidence="1">
    <location>
        <begin position="7"/>
        <end position="60"/>
    </location>
</feature>
<organism evidence="2 3">
    <name type="scientific">Helianthus annuus</name>
    <name type="common">Common sunflower</name>
    <dbReference type="NCBI Taxonomy" id="4232"/>
    <lineage>
        <taxon>Eukaryota</taxon>
        <taxon>Viridiplantae</taxon>
        <taxon>Streptophyta</taxon>
        <taxon>Embryophyta</taxon>
        <taxon>Tracheophyta</taxon>
        <taxon>Spermatophyta</taxon>
        <taxon>Magnoliopsida</taxon>
        <taxon>eudicotyledons</taxon>
        <taxon>Gunneridae</taxon>
        <taxon>Pentapetalae</taxon>
        <taxon>asterids</taxon>
        <taxon>campanulids</taxon>
        <taxon>Asterales</taxon>
        <taxon>Asteraceae</taxon>
        <taxon>Asteroideae</taxon>
        <taxon>Heliantheae alliance</taxon>
        <taxon>Heliantheae</taxon>
        <taxon>Helianthus</taxon>
    </lineage>
</organism>